<organism evidence="1 2">
    <name type="scientific">Mesonia phycicola</name>
    <dbReference type="NCBI Taxonomy" id="579105"/>
    <lineage>
        <taxon>Bacteria</taxon>
        <taxon>Pseudomonadati</taxon>
        <taxon>Bacteroidota</taxon>
        <taxon>Flavobacteriia</taxon>
        <taxon>Flavobacteriales</taxon>
        <taxon>Flavobacteriaceae</taxon>
        <taxon>Mesonia</taxon>
    </lineage>
</organism>
<dbReference type="EMBL" id="FQYY01000001">
    <property type="protein sequence ID" value="SHI39743.1"/>
    <property type="molecule type" value="Genomic_DNA"/>
</dbReference>
<reference evidence="1 2" key="1">
    <citation type="submission" date="2016-11" db="EMBL/GenBank/DDBJ databases">
        <authorList>
            <person name="Jaros S."/>
            <person name="Januszkiewicz K."/>
            <person name="Wedrychowicz H."/>
        </authorList>
    </citation>
    <scope>NUCLEOTIDE SEQUENCE [LARGE SCALE GENOMIC DNA]</scope>
    <source>
        <strain evidence="1 2">DSM 21425</strain>
    </source>
</reference>
<sequence>MLKKARYIIGIPKKTASVLKIKMKGIFSNRNKAKERITNFCSCLFFILNDE</sequence>
<dbReference type="AlphaFoldDB" id="A0A1M6AU53"/>
<evidence type="ECO:0000313" key="2">
    <source>
        <dbReference type="Proteomes" id="UP000184225"/>
    </source>
</evidence>
<dbReference type="Proteomes" id="UP000184225">
    <property type="component" value="Unassembled WGS sequence"/>
</dbReference>
<name>A0A1M6AU53_9FLAO</name>
<dbReference type="STRING" id="579105.SAMN04488096_101434"/>
<keyword evidence="2" id="KW-1185">Reference proteome</keyword>
<protein>
    <submittedName>
        <fullName evidence="1">Uncharacterized protein</fullName>
    </submittedName>
</protein>
<accession>A0A1M6AU53</accession>
<gene>
    <name evidence="1" type="ORF">SAMN04488096_101434</name>
</gene>
<proteinExistence type="predicted"/>
<evidence type="ECO:0000313" key="1">
    <source>
        <dbReference type="EMBL" id="SHI39743.1"/>
    </source>
</evidence>